<dbReference type="EMBL" id="JARO02018577">
    <property type="protein sequence ID" value="KPP56875.1"/>
    <property type="molecule type" value="Genomic_DNA"/>
</dbReference>
<comment type="caution">
    <text evidence="7">The sequence shown here is derived from an EMBL/GenBank/DDBJ whole genome shotgun (WGS) entry which is preliminary data.</text>
</comment>
<reference evidence="7 8" key="1">
    <citation type="submission" date="2015-08" db="EMBL/GenBank/DDBJ databases">
        <title>The genome of the Asian arowana (Scleropages formosus).</title>
        <authorList>
            <person name="Tan M.H."/>
            <person name="Gan H.M."/>
            <person name="Croft L.J."/>
            <person name="Austin C.M."/>
        </authorList>
    </citation>
    <scope>NUCLEOTIDE SEQUENCE [LARGE SCALE GENOMIC DNA]</scope>
    <source>
        <strain evidence="7">Aro1</strain>
    </source>
</reference>
<sequence>YWLPLHAVSHEDLPSLLYSAALLVTLGQWQERRWGSVVFLGLSLLSAALPVLLYTLVLFVSGTRAGRMCGYSAAHLAMFTAQCGDTKRKRVVHQVPVRSLPMVLLLIDTWLLPNTPVLLHVCGICNGEKFVTRGVLPSWAFVAATSCREWLPTTAHRPPMSPERPSSNHPPYWEGIYPAPSWPWPSHLGPDCLVEGATAASETQLLDEELLRAGILASLEDTAEAPMDKVEVSKSSVSSLRLQQLQKMGFPTEKAVVALAATGKLDGAISLLVDNCIGEETVVTSKGSQLPKCQDT</sequence>
<dbReference type="GO" id="GO:0016020">
    <property type="term" value="C:membrane"/>
    <property type="evidence" value="ECO:0007669"/>
    <property type="project" value="UniProtKB-SubCell"/>
</dbReference>
<gene>
    <name evidence="7" type="ORF">Z043_125465</name>
</gene>
<protein>
    <submittedName>
        <fullName evidence="7">Rhomboid domain-containing protein 3-like</fullName>
    </submittedName>
</protein>
<organism evidence="7 8">
    <name type="scientific">Scleropages formosus</name>
    <name type="common">Asian bonytongue</name>
    <name type="synonym">Osteoglossum formosum</name>
    <dbReference type="NCBI Taxonomy" id="113540"/>
    <lineage>
        <taxon>Eukaryota</taxon>
        <taxon>Metazoa</taxon>
        <taxon>Chordata</taxon>
        <taxon>Craniata</taxon>
        <taxon>Vertebrata</taxon>
        <taxon>Euteleostomi</taxon>
        <taxon>Actinopterygii</taxon>
        <taxon>Neopterygii</taxon>
        <taxon>Teleostei</taxon>
        <taxon>Osteoglossocephala</taxon>
        <taxon>Osteoglossomorpha</taxon>
        <taxon>Osteoglossiformes</taxon>
        <taxon>Osteoglossidae</taxon>
        <taxon>Scleropages</taxon>
    </lineage>
</organism>
<evidence type="ECO:0000256" key="5">
    <source>
        <dbReference type="SAM" id="Phobius"/>
    </source>
</evidence>
<dbReference type="STRING" id="113540.ENSSFOP00015003249"/>
<dbReference type="InterPro" id="IPR009060">
    <property type="entry name" value="UBA-like_sf"/>
</dbReference>
<dbReference type="InterPro" id="IPR035952">
    <property type="entry name" value="Rhomboid-like_sf"/>
</dbReference>
<dbReference type="PANTHER" id="PTHR43066:SF16">
    <property type="entry name" value="RHOMBOID DOMAIN-CONTAINING PROTEIN 3"/>
    <property type="match status" value="1"/>
</dbReference>
<evidence type="ECO:0000256" key="2">
    <source>
        <dbReference type="ARBA" id="ARBA00022692"/>
    </source>
</evidence>
<dbReference type="Gene3D" id="1.20.1540.10">
    <property type="entry name" value="Rhomboid-like"/>
    <property type="match status" value="1"/>
</dbReference>
<dbReference type="GO" id="GO:0004252">
    <property type="term" value="F:serine-type endopeptidase activity"/>
    <property type="evidence" value="ECO:0007669"/>
    <property type="project" value="InterPro"/>
</dbReference>
<keyword evidence="2 5" id="KW-0812">Transmembrane</keyword>
<comment type="subcellular location">
    <subcellularLocation>
        <location evidence="1">Membrane</location>
        <topology evidence="1">Multi-pass membrane protein</topology>
    </subcellularLocation>
</comment>
<dbReference type="InterPro" id="IPR022764">
    <property type="entry name" value="Peptidase_S54_rhomboid_dom"/>
</dbReference>
<keyword evidence="4 5" id="KW-0472">Membrane</keyword>
<proteinExistence type="predicted"/>
<accession>A0A0P7T7L9</accession>
<dbReference type="Pfam" id="PF01694">
    <property type="entry name" value="Rhomboid"/>
    <property type="match status" value="1"/>
</dbReference>
<evidence type="ECO:0000256" key="1">
    <source>
        <dbReference type="ARBA" id="ARBA00004141"/>
    </source>
</evidence>
<feature type="domain" description="Peptidase S54 rhomboid" evidence="6">
    <location>
        <begin position="5"/>
        <end position="126"/>
    </location>
</feature>
<feature type="non-terminal residue" evidence="7">
    <location>
        <position position="1"/>
    </location>
</feature>
<name>A0A0P7T7L9_SCLFO</name>
<evidence type="ECO:0000256" key="4">
    <source>
        <dbReference type="ARBA" id="ARBA00023136"/>
    </source>
</evidence>
<evidence type="ECO:0000259" key="6">
    <source>
        <dbReference type="Pfam" id="PF01694"/>
    </source>
</evidence>
<dbReference type="Proteomes" id="UP000034805">
    <property type="component" value="Unassembled WGS sequence"/>
</dbReference>
<evidence type="ECO:0000313" key="7">
    <source>
        <dbReference type="EMBL" id="KPP56875.1"/>
    </source>
</evidence>
<feature type="transmembrane region" description="Helical" evidence="5">
    <location>
        <begin position="37"/>
        <end position="60"/>
    </location>
</feature>
<dbReference type="PANTHER" id="PTHR43066">
    <property type="entry name" value="RHOMBOID-RELATED PROTEIN"/>
    <property type="match status" value="1"/>
</dbReference>
<keyword evidence="3 5" id="KW-1133">Transmembrane helix</keyword>
<dbReference type="SUPFAM" id="SSF144091">
    <property type="entry name" value="Rhomboid-like"/>
    <property type="match status" value="1"/>
</dbReference>
<dbReference type="SUPFAM" id="SSF46934">
    <property type="entry name" value="UBA-like"/>
    <property type="match status" value="1"/>
</dbReference>
<evidence type="ECO:0000313" key="8">
    <source>
        <dbReference type="Proteomes" id="UP000034805"/>
    </source>
</evidence>
<dbReference type="Gene3D" id="1.10.8.10">
    <property type="entry name" value="DNA helicase RuvA subunit, C-terminal domain"/>
    <property type="match status" value="1"/>
</dbReference>
<evidence type="ECO:0000256" key="3">
    <source>
        <dbReference type="ARBA" id="ARBA00022989"/>
    </source>
</evidence>
<dbReference type="AlphaFoldDB" id="A0A0P7T7L9"/>